<sequence length="90" mass="10870">MAILEYDLNIQYVKGKENVIIDYLSRESFCIVNVREDWKKSICFKDFMKTVVKKISFNSLLANHMNAEKVREKIKRIFYWPRMTKQITET</sequence>
<evidence type="ECO:0000259" key="1">
    <source>
        <dbReference type="Pfam" id="PF17921"/>
    </source>
</evidence>
<proteinExistence type="predicted"/>
<dbReference type="Pfam" id="PF17921">
    <property type="entry name" value="Integrase_H2C2"/>
    <property type="match status" value="1"/>
</dbReference>
<feature type="domain" description="Integrase zinc-binding" evidence="1">
    <location>
        <begin position="58"/>
        <end position="89"/>
    </location>
</feature>
<accession>A0A0K0EMM8</accession>
<dbReference type="AlphaFoldDB" id="A0A0K0EMM8"/>
<reference evidence="2" key="1">
    <citation type="submission" date="2015-08" db="UniProtKB">
        <authorList>
            <consortium name="WormBaseParasite"/>
        </authorList>
    </citation>
    <scope>IDENTIFICATION</scope>
</reference>
<protein>
    <submittedName>
        <fullName evidence="2">Integrase_H2C2 domain-containing protein</fullName>
    </submittedName>
</protein>
<name>A0A0K0EMM8_STRER</name>
<dbReference type="InterPro" id="IPR041588">
    <property type="entry name" value="Integrase_H2C2"/>
</dbReference>
<organism evidence="2">
    <name type="scientific">Strongyloides stercoralis</name>
    <name type="common">Threadworm</name>
    <dbReference type="NCBI Taxonomy" id="6248"/>
    <lineage>
        <taxon>Eukaryota</taxon>
        <taxon>Metazoa</taxon>
        <taxon>Ecdysozoa</taxon>
        <taxon>Nematoda</taxon>
        <taxon>Chromadorea</taxon>
        <taxon>Rhabditida</taxon>
        <taxon>Tylenchina</taxon>
        <taxon>Panagrolaimomorpha</taxon>
        <taxon>Strongyloidoidea</taxon>
        <taxon>Strongyloididae</taxon>
        <taxon>Strongyloides</taxon>
    </lineage>
</organism>
<dbReference type="WBParaSite" id="SSTP_0001071800.1">
    <property type="protein sequence ID" value="SSTP_0001071800.1"/>
    <property type="gene ID" value="SSTP_0001071800"/>
</dbReference>
<evidence type="ECO:0000313" key="2">
    <source>
        <dbReference type="WBParaSite" id="SSTP_0001071800.1"/>
    </source>
</evidence>
<dbReference type="Gene3D" id="1.10.340.70">
    <property type="match status" value="1"/>
</dbReference>